<feature type="compositionally biased region" description="Basic and acidic residues" evidence="1">
    <location>
        <begin position="80"/>
        <end position="100"/>
    </location>
</feature>
<dbReference type="Proteomes" id="UP000537260">
    <property type="component" value="Unassembled WGS sequence"/>
</dbReference>
<feature type="transmembrane region" description="Helical" evidence="2">
    <location>
        <begin position="291"/>
        <end position="317"/>
    </location>
</feature>
<protein>
    <submittedName>
        <fullName evidence="3">Uncharacterized protein</fullName>
    </submittedName>
</protein>
<comment type="caution">
    <text evidence="3">The sequence shown here is derived from an EMBL/GenBank/DDBJ whole genome shotgun (WGS) entry which is preliminary data.</text>
</comment>
<dbReference type="AlphaFoldDB" id="A0A7Z0J541"/>
<gene>
    <name evidence="3" type="ORF">HNR05_000786</name>
</gene>
<evidence type="ECO:0000313" key="4">
    <source>
        <dbReference type="Proteomes" id="UP000537260"/>
    </source>
</evidence>
<name>A0A7Z0J541_9MICO</name>
<evidence type="ECO:0000256" key="1">
    <source>
        <dbReference type="SAM" id="MobiDB-lite"/>
    </source>
</evidence>
<keyword evidence="2" id="KW-0472">Membrane</keyword>
<reference evidence="3 4" key="1">
    <citation type="submission" date="2020-07" db="EMBL/GenBank/DDBJ databases">
        <title>Sequencing the genomes of 1000 actinobacteria strains.</title>
        <authorList>
            <person name="Klenk H.-P."/>
        </authorList>
    </citation>
    <scope>NUCLEOTIDE SEQUENCE [LARGE SCALE GENOMIC DNA]</scope>
    <source>
        <strain evidence="3 4">LI1</strain>
    </source>
</reference>
<feature type="region of interest" description="Disordered" evidence="1">
    <location>
        <begin position="1"/>
        <end position="100"/>
    </location>
</feature>
<feature type="compositionally biased region" description="Low complexity" evidence="1">
    <location>
        <begin position="263"/>
        <end position="277"/>
    </location>
</feature>
<sequence>MTLGNGPQPLTRRQARELAQSQQGSTTTDEAYPQATASDQSLPSSVFSEPPAQAESFTELIQKAEAAAKASAEALPVQRRAREPLGTEPDDGHFGSREQTMTRRELRAVKAAQDETDTSAADVSSEEAPTVLLPIAATIPAADADSSRGLHPPVGHWSIDPEVRGDAEHVRVIDPVQAFDQLISRGLGAGGIPTTTNALILPAVALHDRTSGPLTSTGEILVTGSIDLPRSLGSTGAHPDRFDSSDGDHLLDQIDEPGATTDVAPVSASRAVSSHASTRGVMTPPKKDAAWLPTVLAITAAALALGVIALFVGAFIFNIF</sequence>
<accession>A0A7Z0J541</accession>
<feature type="compositionally biased region" description="Low complexity" evidence="1">
    <location>
        <begin position="63"/>
        <end position="74"/>
    </location>
</feature>
<keyword evidence="2" id="KW-1133">Transmembrane helix</keyword>
<evidence type="ECO:0000313" key="3">
    <source>
        <dbReference type="EMBL" id="NYJ18995.1"/>
    </source>
</evidence>
<dbReference type="RefSeq" id="WP_179577826.1">
    <property type="nucleotide sequence ID" value="NZ_JACCFM010000001.1"/>
</dbReference>
<proteinExistence type="predicted"/>
<keyword evidence="2" id="KW-0812">Transmembrane</keyword>
<feature type="region of interest" description="Disordered" evidence="1">
    <location>
        <begin position="259"/>
        <end position="284"/>
    </location>
</feature>
<dbReference type="EMBL" id="JACCFM010000001">
    <property type="protein sequence ID" value="NYJ18995.1"/>
    <property type="molecule type" value="Genomic_DNA"/>
</dbReference>
<evidence type="ECO:0000256" key="2">
    <source>
        <dbReference type="SAM" id="Phobius"/>
    </source>
</evidence>
<keyword evidence="4" id="KW-1185">Reference proteome</keyword>
<organism evidence="3 4">
    <name type="scientific">Glaciibacter psychrotolerans</name>
    <dbReference type="NCBI Taxonomy" id="670054"/>
    <lineage>
        <taxon>Bacteria</taxon>
        <taxon>Bacillati</taxon>
        <taxon>Actinomycetota</taxon>
        <taxon>Actinomycetes</taxon>
        <taxon>Micrococcales</taxon>
        <taxon>Microbacteriaceae</taxon>
        <taxon>Glaciibacter</taxon>
    </lineage>
</organism>
<feature type="compositionally biased region" description="Polar residues" evidence="1">
    <location>
        <begin position="19"/>
        <end position="47"/>
    </location>
</feature>